<gene>
    <name evidence="3" type="ORF">BDV96DRAFT_301878</name>
</gene>
<evidence type="ECO:0008006" key="5">
    <source>
        <dbReference type="Google" id="ProtNLM"/>
    </source>
</evidence>
<protein>
    <recommendedName>
        <fullName evidence="5">Transmembrane protein</fullName>
    </recommendedName>
</protein>
<feature type="transmembrane region" description="Helical" evidence="2">
    <location>
        <begin position="90"/>
        <end position="111"/>
    </location>
</feature>
<feature type="region of interest" description="Disordered" evidence="1">
    <location>
        <begin position="334"/>
        <end position="372"/>
    </location>
</feature>
<keyword evidence="2" id="KW-1133">Transmembrane helix</keyword>
<feature type="compositionally biased region" description="Acidic residues" evidence="1">
    <location>
        <begin position="178"/>
        <end position="194"/>
    </location>
</feature>
<dbReference type="Proteomes" id="UP000799770">
    <property type="component" value="Unassembled WGS sequence"/>
</dbReference>
<feature type="compositionally biased region" description="Low complexity" evidence="1">
    <location>
        <begin position="120"/>
        <end position="133"/>
    </location>
</feature>
<keyword evidence="2" id="KW-0812">Transmembrane</keyword>
<accession>A0A6A5YKH2</accession>
<keyword evidence="4" id="KW-1185">Reference proteome</keyword>
<evidence type="ECO:0000313" key="3">
    <source>
        <dbReference type="EMBL" id="KAF2107483.1"/>
    </source>
</evidence>
<dbReference type="EMBL" id="ML977354">
    <property type="protein sequence ID" value="KAF2107483.1"/>
    <property type="molecule type" value="Genomic_DNA"/>
</dbReference>
<sequence>MIVFDLVQHLYELRKRCWAVGDIVTHQLRGKRRTSPQLDGYDQAERAKHPTLHPTLHPTTTSALHNLPIFTSTVLASTPVSSGSSFSSKLGAVLGVLLGLLILGLLAWLCCGSMGRTAQRSRSSSSTGRSPSGPKRKVRARRGGKPKSSRPRRPQIAQEPDVERQQAQDGGQQAGDIEPTETGDMSEEDSDPDDPSSVHEDDNVMPGPWDPQEATGHVAQNMPHLPPIARVVGGPGVEDRAHLTFPSVPLEGNVPVQQLWRNPPNPHMHNSFPQPMAHPTQPMAPTPGQGFVPPFPTAQAVEPVHHQPGPSQPRPSGAGFVAPNQQQTFNAVEGVPMDAGISTRAPPPAVGRRRNRAGPGKLPASTLMPFAE</sequence>
<name>A0A6A5YKH2_9PLEO</name>
<feature type="compositionally biased region" description="Basic residues" evidence="1">
    <location>
        <begin position="134"/>
        <end position="153"/>
    </location>
</feature>
<reference evidence="3" key="1">
    <citation type="journal article" date="2020" name="Stud. Mycol.">
        <title>101 Dothideomycetes genomes: a test case for predicting lifestyles and emergence of pathogens.</title>
        <authorList>
            <person name="Haridas S."/>
            <person name="Albert R."/>
            <person name="Binder M."/>
            <person name="Bloem J."/>
            <person name="Labutti K."/>
            <person name="Salamov A."/>
            <person name="Andreopoulos B."/>
            <person name="Baker S."/>
            <person name="Barry K."/>
            <person name="Bills G."/>
            <person name="Bluhm B."/>
            <person name="Cannon C."/>
            <person name="Castanera R."/>
            <person name="Culley D."/>
            <person name="Daum C."/>
            <person name="Ezra D."/>
            <person name="Gonzalez J."/>
            <person name="Henrissat B."/>
            <person name="Kuo A."/>
            <person name="Liang C."/>
            <person name="Lipzen A."/>
            <person name="Lutzoni F."/>
            <person name="Magnuson J."/>
            <person name="Mondo S."/>
            <person name="Nolan M."/>
            <person name="Ohm R."/>
            <person name="Pangilinan J."/>
            <person name="Park H.-J."/>
            <person name="Ramirez L."/>
            <person name="Alfaro M."/>
            <person name="Sun H."/>
            <person name="Tritt A."/>
            <person name="Yoshinaga Y."/>
            <person name="Zwiers L.-H."/>
            <person name="Turgeon B."/>
            <person name="Goodwin S."/>
            <person name="Spatafora J."/>
            <person name="Crous P."/>
            <person name="Grigoriev I."/>
        </authorList>
    </citation>
    <scope>NUCLEOTIDE SEQUENCE</scope>
    <source>
        <strain evidence="3">CBS 627.86</strain>
    </source>
</reference>
<dbReference type="AlphaFoldDB" id="A0A6A5YKH2"/>
<feature type="compositionally biased region" description="Low complexity" evidence="1">
    <location>
        <begin position="167"/>
        <end position="176"/>
    </location>
</feature>
<organism evidence="3 4">
    <name type="scientific">Lophiotrema nucula</name>
    <dbReference type="NCBI Taxonomy" id="690887"/>
    <lineage>
        <taxon>Eukaryota</taxon>
        <taxon>Fungi</taxon>
        <taxon>Dikarya</taxon>
        <taxon>Ascomycota</taxon>
        <taxon>Pezizomycotina</taxon>
        <taxon>Dothideomycetes</taxon>
        <taxon>Pleosporomycetidae</taxon>
        <taxon>Pleosporales</taxon>
        <taxon>Lophiotremataceae</taxon>
        <taxon>Lophiotrema</taxon>
    </lineage>
</organism>
<keyword evidence="2" id="KW-0472">Membrane</keyword>
<evidence type="ECO:0000256" key="2">
    <source>
        <dbReference type="SAM" id="Phobius"/>
    </source>
</evidence>
<feature type="region of interest" description="Disordered" evidence="1">
    <location>
        <begin position="117"/>
        <end position="219"/>
    </location>
</feature>
<proteinExistence type="predicted"/>
<evidence type="ECO:0000256" key="1">
    <source>
        <dbReference type="SAM" id="MobiDB-lite"/>
    </source>
</evidence>
<evidence type="ECO:0000313" key="4">
    <source>
        <dbReference type="Proteomes" id="UP000799770"/>
    </source>
</evidence>